<accession>A0A6J4SNS5</accession>
<dbReference type="SUPFAM" id="SSF54593">
    <property type="entry name" value="Glyoxalase/Bleomycin resistance protein/Dihydroxybiphenyl dioxygenase"/>
    <property type="match status" value="1"/>
</dbReference>
<dbReference type="AlphaFoldDB" id="A0A6J4SNS5"/>
<dbReference type="Pfam" id="PF19581">
    <property type="entry name" value="Glyoxalase_7"/>
    <property type="match status" value="1"/>
</dbReference>
<name>A0A6J4SNS5_9ACTN</name>
<dbReference type="EMBL" id="CADCVQ010000085">
    <property type="protein sequence ID" value="CAA9502633.1"/>
    <property type="molecule type" value="Genomic_DNA"/>
</dbReference>
<dbReference type="Gene3D" id="3.10.180.10">
    <property type="entry name" value="2,3-Dihydroxybiphenyl 1,2-Dioxygenase, domain 1"/>
    <property type="match status" value="1"/>
</dbReference>
<organism evidence="5">
    <name type="scientific">uncultured Solirubrobacteraceae bacterium</name>
    <dbReference type="NCBI Taxonomy" id="1162706"/>
    <lineage>
        <taxon>Bacteria</taxon>
        <taxon>Bacillati</taxon>
        <taxon>Actinomycetota</taxon>
        <taxon>Thermoleophilia</taxon>
        <taxon>Solirubrobacterales</taxon>
        <taxon>Solirubrobacteraceae</taxon>
        <taxon>environmental samples</taxon>
    </lineage>
</organism>
<dbReference type="InterPro" id="IPR029068">
    <property type="entry name" value="Glyas_Bleomycin-R_OHBP_Dase"/>
</dbReference>
<evidence type="ECO:0000313" key="5">
    <source>
        <dbReference type="EMBL" id="CAA9502633.1"/>
    </source>
</evidence>
<gene>
    <name evidence="5" type="ORF">AVDCRST_MAG67-2055</name>
</gene>
<feature type="domain" description="VOC" evidence="4">
    <location>
        <begin position="4"/>
        <end position="120"/>
    </location>
</feature>
<evidence type="ECO:0000259" key="4">
    <source>
        <dbReference type="PROSITE" id="PS51819"/>
    </source>
</evidence>
<sequence length="124" mass="13600">MSASIDPAIPILRMFDVAVTTRFYVEYLGCTLDWRDGEGDQPVYMQVSRGDLVLHLSSHHDDGTPGTAVLVQMRGVDALHAELRQRGYPFLNPGVGPGPGGGREMQLIDPASNRLRFYERAASA</sequence>
<dbReference type="CDD" id="cd08349">
    <property type="entry name" value="BLMA_like"/>
    <property type="match status" value="1"/>
</dbReference>
<reference evidence="5" key="1">
    <citation type="submission" date="2020-02" db="EMBL/GenBank/DDBJ databases">
        <authorList>
            <person name="Meier V. D."/>
        </authorList>
    </citation>
    <scope>NUCLEOTIDE SEQUENCE</scope>
    <source>
        <strain evidence="5">AVDCRST_MAG67</strain>
    </source>
</reference>
<evidence type="ECO:0000256" key="1">
    <source>
        <dbReference type="ARBA" id="ARBA00011051"/>
    </source>
</evidence>
<dbReference type="InterPro" id="IPR037523">
    <property type="entry name" value="VOC_core"/>
</dbReference>
<keyword evidence="3" id="KW-0046">Antibiotic resistance</keyword>
<proteinExistence type="inferred from homology"/>
<dbReference type="PROSITE" id="PS51819">
    <property type="entry name" value="VOC"/>
    <property type="match status" value="1"/>
</dbReference>
<dbReference type="GO" id="GO:0046677">
    <property type="term" value="P:response to antibiotic"/>
    <property type="evidence" value="ECO:0007669"/>
    <property type="project" value="UniProtKB-KW"/>
</dbReference>
<protein>
    <recommendedName>
        <fullName evidence="2">Bleomycin resistance protein</fullName>
    </recommendedName>
</protein>
<comment type="similarity">
    <text evidence="1">Belongs to the bleomycin resistance protein family.</text>
</comment>
<evidence type="ECO:0000256" key="2">
    <source>
        <dbReference type="ARBA" id="ARBA00021572"/>
    </source>
</evidence>
<evidence type="ECO:0000256" key="3">
    <source>
        <dbReference type="ARBA" id="ARBA00023251"/>
    </source>
</evidence>
<dbReference type="InterPro" id="IPR000335">
    <property type="entry name" value="Bleomycin-R"/>
</dbReference>